<keyword evidence="4" id="KW-1185">Reference proteome</keyword>
<dbReference type="OrthoDB" id="1522162at2"/>
<protein>
    <submittedName>
        <fullName evidence="3">Glycosyltransferase involved in cell wall bisynthesis</fullName>
    </submittedName>
</protein>
<dbReference type="InterPro" id="IPR001296">
    <property type="entry name" value="Glyco_trans_1"/>
</dbReference>
<evidence type="ECO:0000259" key="2">
    <source>
        <dbReference type="Pfam" id="PF11997"/>
    </source>
</evidence>
<feature type="domain" description="Glycosyl transferase family 1" evidence="1">
    <location>
        <begin position="322"/>
        <end position="476"/>
    </location>
</feature>
<evidence type="ECO:0000259" key="1">
    <source>
        <dbReference type="Pfam" id="PF00534"/>
    </source>
</evidence>
<dbReference type="Pfam" id="PF11997">
    <property type="entry name" value="DUF3492"/>
    <property type="match status" value="1"/>
</dbReference>
<dbReference type="SUPFAM" id="SSF53756">
    <property type="entry name" value="UDP-Glycosyltransferase/glycogen phosphorylase"/>
    <property type="match status" value="1"/>
</dbReference>
<dbReference type="GO" id="GO:0016757">
    <property type="term" value="F:glycosyltransferase activity"/>
    <property type="evidence" value="ECO:0007669"/>
    <property type="project" value="InterPro"/>
</dbReference>
<dbReference type="InterPro" id="IPR047691">
    <property type="entry name" value="PelF-like"/>
</dbReference>
<dbReference type="RefSeq" id="WP_142714172.1">
    <property type="nucleotide sequence ID" value="NZ_FXTH01000006.1"/>
</dbReference>
<dbReference type="NCBIfam" id="NF038011">
    <property type="entry name" value="PelF"/>
    <property type="match status" value="1"/>
</dbReference>
<accession>A0A521CLN6</accession>
<dbReference type="Proteomes" id="UP000317593">
    <property type="component" value="Unassembled WGS sequence"/>
</dbReference>
<dbReference type="PANTHER" id="PTHR12526:SF608">
    <property type="entry name" value="PELF"/>
    <property type="match status" value="1"/>
</dbReference>
<keyword evidence="3" id="KW-0808">Transferase</keyword>
<dbReference type="PANTHER" id="PTHR12526">
    <property type="entry name" value="GLYCOSYLTRANSFERASE"/>
    <property type="match status" value="1"/>
</dbReference>
<dbReference type="EMBL" id="FXTH01000006">
    <property type="protein sequence ID" value="SMO60363.1"/>
    <property type="molecule type" value="Genomic_DNA"/>
</dbReference>
<feature type="domain" description="DUF3492" evidence="2">
    <location>
        <begin position="6"/>
        <end position="293"/>
    </location>
</feature>
<sequence length="517" mass="58938">MSDRLHVLLQTQGAYPFVKGGGVSTWAEMLCNGLAGEIDFHIYSVVGSPHLDLQYELPGNITDITKVPLWGAELPMAYYEPDRSFSSMVLEQELTTEGVIENIFFPLFEEFLTCLFHPVESSPRDIGLLFYRMWKFFQEFSYKKALQNERIWSCFDRKVKEYYRSNDLNRQIESFNLLEQTFGLRWLYHFLMPLDVPVPKVDVSHAASSGLPALPSIIGKLEYGTPYIVTDHGVWIRERIKNLNEDKELGFHSKRLLTNLSIIICKTAYYYADLVTPVTSIHRSWEEEFSAEAEQIKPVVNGVDIDKFRPCSVPAEEQYVRPTVVGLANLFPLKDIKTMIRTCKAVRKEIPEVQFLLYGDTTVDESYAADCRRLVEQLGLENHFFIKGFHDNPVEVYNKADLSILTSISEGAPYTVLESMSCACPVVATDVGGVREVLEDCGIIPEPRSVEGLAEGVVKLLRDDELRELLGKKSRKKVIEQFGSAGTISKYLENYHSVRRMEGIPDDRQKMNMLSYA</sequence>
<dbReference type="Pfam" id="PF00534">
    <property type="entry name" value="Glycos_transf_1"/>
    <property type="match status" value="1"/>
</dbReference>
<gene>
    <name evidence="3" type="ORF">SAMN06265218_106186</name>
</gene>
<evidence type="ECO:0000313" key="3">
    <source>
        <dbReference type="EMBL" id="SMO60363.1"/>
    </source>
</evidence>
<organism evidence="3 4">
    <name type="scientific">Fodinibius sediminis</name>
    <dbReference type="NCBI Taxonomy" id="1214077"/>
    <lineage>
        <taxon>Bacteria</taxon>
        <taxon>Pseudomonadati</taxon>
        <taxon>Balneolota</taxon>
        <taxon>Balneolia</taxon>
        <taxon>Balneolales</taxon>
        <taxon>Balneolaceae</taxon>
        <taxon>Fodinibius</taxon>
    </lineage>
</organism>
<name>A0A521CLN6_9BACT</name>
<dbReference type="InterPro" id="IPR022622">
    <property type="entry name" value="DUF3492"/>
</dbReference>
<reference evidence="3 4" key="1">
    <citation type="submission" date="2017-05" db="EMBL/GenBank/DDBJ databases">
        <authorList>
            <person name="Varghese N."/>
            <person name="Submissions S."/>
        </authorList>
    </citation>
    <scope>NUCLEOTIDE SEQUENCE [LARGE SCALE GENOMIC DNA]</scope>
    <source>
        <strain evidence="3 4">DSM 21194</strain>
    </source>
</reference>
<evidence type="ECO:0000313" key="4">
    <source>
        <dbReference type="Proteomes" id="UP000317593"/>
    </source>
</evidence>
<dbReference type="AlphaFoldDB" id="A0A521CLN6"/>
<proteinExistence type="predicted"/>
<dbReference type="Gene3D" id="3.40.50.2000">
    <property type="entry name" value="Glycogen Phosphorylase B"/>
    <property type="match status" value="2"/>
</dbReference>